<evidence type="ECO:0008006" key="3">
    <source>
        <dbReference type="Google" id="ProtNLM"/>
    </source>
</evidence>
<comment type="caution">
    <text evidence="1">The sequence shown here is derived from an EMBL/GenBank/DDBJ whole genome shotgun (WGS) entry which is preliminary data.</text>
</comment>
<evidence type="ECO:0000313" key="2">
    <source>
        <dbReference type="Proteomes" id="UP001597467"/>
    </source>
</evidence>
<proteinExistence type="predicted"/>
<dbReference type="EMBL" id="JBHULM010000004">
    <property type="protein sequence ID" value="MFD2541178.1"/>
    <property type="molecule type" value="Genomic_DNA"/>
</dbReference>
<gene>
    <name evidence="1" type="ORF">ACFSSB_02505</name>
</gene>
<reference evidence="2" key="1">
    <citation type="journal article" date="2019" name="Int. J. Syst. Evol. Microbiol.">
        <title>The Global Catalogue of Microorganisms (GCM) 10K type strain sequencing project: providing services to taxonomists for standard genome sequencing and annotation.</title>
        <authorList>
            <consortium name="The Broad Institute Genomics Platform"/>
            <consortium name="The Broad Institute Genome Sequencing Center for Infectious Disease"/>
            <person name="Wu L."/>
            <person name="Ma J."/>
        </authorList>
    </citation>
    <scope>NUCLEOTIDE SEQUENCE [LARGE SCALE GENOMIC DNA]</scope>
    <source>
        <strain evidence="2">KCTC 42808</strain>
    </source>
</reference>
<keyword evidence="2" id="KW-1185">Reference proteome</keyword>
<dbReference type="Proteomes" id="UP001597467">
    <property type="component" value="Unassembled WGS sequence"/>
</dbReference>
<dbReference type="RefSeq" id="WP_379900607.1">
    <property type="nucleotide sequence ID" value="NZ_JBHULM010000004.1"/>
</dbReference>
<evidence type="ECO:0000313" key="1">
    <source>
        <dbReference type="EMBL" id="MFD2541178.1"/>
    </source>
</evidence>
<accession>A0ABW5JX67</accession>
<name>A0ABW5JX67_9FLAO</name>
<protein>
    <recommendedName>
        <fullName evidence="3">Lipocalin-like domain-containing protein</fullName>
    </recommendedName>
</protein>
<organism evidence="1 2">
    <name type="scientific">Lacinutrix gracilariae</name>
    <dbReference type="NCBI Taxonomy" id="1747198"/>
    <lineage>
        <taxon>Bacteria</taxon>
        <taxon>Pseudomonadati</taxon>
        <taxon>Bacteroidota</taxon>
        <taxon>Flavobacteriia</taxon>
        <taxon>Flavobacteriales</taxon>
        <taxon>Flavobacteriaceae</taxon>
        <taxon>Lacinutrix</taxon>
    </lineage>
</organism>
<sequence length="165" mass="19420">MIFTNNTSYNKKQNKSLMRFFPFKKLNLSVALLSLFVFSCSPNPETFITHINGYWEIDEVTLHDGNKKDYNYNDTIDYFEIKDSLTGFRTKLKPNFSGTFETSKDTETIKLAIENDTLNIYYTTAFNTWKESILLATKEQLKIINQNKDVYLYKRYQPLDLEGLK</sequence>